<dbReference type="EC" id="1.-.-.-" evidence="3"/>
<dbReference type="InterPro" id="IPR052019">
    <property type="entry name" value="F420H2_bilvrd_red/Heme_oxyg"/>
</dbReference>
<dbReference type="PANTHER" id="PTHR35176:SF6">
    <property type="entry name" value="HEME OXYGENASE HI_0854-RELATED"/>
    <property type="match status" value="1"/>
</dbReference>
<name>A0A4P6JJJ3_KTERU</name>
<dbReference type="Pfam" id="PF01243">
    <property type="entry name" value="PNPOx_N"/>
    <property type="match status" value="1"/>
</dbReference>
<dbReference type="SUPFAM" id="SSF50475">
    <property type="entry name" value="FMN-binding split barrel"/>
    <property type="match status" value="1"/>
</dbReference>
<protein>
    <submittedName>
        <fullName evidence="3">PPOX class F420-dependent oxidoreductase</fullName>
        <ecNumber evidence="3">1.-.-.-</ecNumber>
    </submittedName>
</protein>
<dbReference type="RefSeq" id="WP_129885877.1">
    <property type="nucleotide sequence ID" value="NZ_CP035758.1"/>
</dbReference>
<keyword evidence="4" id="KW-1185">Reference proteome</keyword>
<dbReference type="KEGG" id="kbs:EPA93_04405"/>
<organism evidence="3 4">
    <name type="scientific">Ktedonosporobacter rubrisoli</name>
    <dbReference type="NCBI Taxonomy" id="2509675"/>
    <lineage>
        <taxon>Bacteria</taxon>
        <taxon>Bacillati</taxon>
        <taxon>Chloroflexota</taxon>
        <taxon>Ktedonobacteria</taxon>
        <taxon>Ktedonobacterales</taxon>
        <taxon>Ktedonosporobacteraceae</taxon>
        <taxon>Ktedonosporobacter</taxon>
    </lineage>
</organism>
<gene>
    <name evidence="3" type="ORF">EPA93_04405</name>
</gene>
<keyword evidence="1 3" id="KW-0560">Oxidoreductase</keyword>
<proteinExistence type="predicted"/>
<dbReference type="GO" id="GO:0005829">
    <property type="term" value="C:cytosol"/>
    <property type="evidence" value="ECO:0007669"/>
    <property type="project" value="TreeGrafter"/>
</dbReference>
<sequence>MSKFTQAELKYVQEQTRGRLATISPRGEPQVKAVGYRYNAELDTIDIAGFQMEKSQKFRNVMQNPRASFLIDDILPDGAPGFIEIRGQAKALNSGGHEIDPNLSESIIRIFPERIVAWDRSNRFPPSTRDV</sequence>
<feature type="domain" description="Pyridoxamine 5'-phosphate oxidase N-terminal" evidence="2">
    <location>
        <begin position="7"/>
        <end position="95"/>
    </location>
</feature>
<dbReference type="GO" id="GO:0070967">
    <property type="term" value="F:coenzyme F420 binding"/>
    <property type="evidence" value="ECO:0007669"/>
    <property type="project" value="TreeGrafter"/>
</dbReference>
<reference evidence="3 4" key="1">
    <citation type="submission" date="2019-01" db="EMBL/GenBank/DDBJ databases">
        <title>Ktedonosporobacter rubrisoli SCAWS-G2.</title>
        <authorList>
            <person name="Huang Y."/>
            <person name="Yan B."/>
        </authorList>
    </citation>
    <scope>NUCLEOTIDE SEQUENCE [LARGE SCALE GENOMIC DNA]</scope>
    <source>
        <strain evidence="3 4">SCAWS-G2</strain>
    </source>
</reference>
<dbReference type="InterPro" id="IPR011576">
    <property type="entry name" value="Pyridox_Oxase_N"/>
</dbReference>
<dbReference type="NCBIfam" id="TIGR04023">
    <property type="entry name" value="PPOX_MSMEG_5819"/>
    <property type="match status" value="1"/>
</dbReference>
<dbReference type="InterPro" id="IPR012349">
    <property type="entry name" value="Split_barrel_FMN-bd"/>
</dbReference>
<dbReference type="GO" id="GO:0016627">
    <property type="term" value="F:oxidoreductase activity, acting on the CH-CH group of donors"/>
    <property type="evidence" value="ECO:0007669"/>
    <property type="project" value="TreeGrafter"/>
</dbReference>
<dbReference type="OrthoDB" id="3693562at2"/>
<evidence type="ECO:0000313" key="3">
    <source>
        <dbReference type="EMBL" id="QBD75278.1"/>
    </source>
</evidence>
<evidence type="ECO:0000256" key="1">
    <source>
        <dbReference type="ARBA" id="ARBA00023002"/>
    </source>
</evidence>
<dbReference type="Gene3D" id="2.30.110.10">
    <property type="entry name" value="Electron Transport, Fmn-binding Protein, Chain A"/>
    <property type="match status" value="1"/>
</dbReference>
<dbReference type="PANTHER" id="PTHR35176">
    <property type="entry name" value="HEME OXYGENASE HI_0854-RELATED"/>
    <property type="match status" value="1"/>
</dbReference>
<dbReference type="AlphaFoldDB" id="A0A4P6JJJ3"/>
<evidence type="ECO:0000259" key="2">
    <source>
        <dbReference type="Pfam" id="PF01243"/>
    </source>
</evidence>
<accession>A0A4P6JJJ3</accession>
<evidence type="ECO:0000313" key="4">
    <source>
        <dbReference type="Proteomes" id="UP000290365"/>
    </source>
</evidence>
<dbReference type="Proteomes" id="UP000290365">
    <property type="component" value="Chromosome"/>
</dbReference>
<dbReference type="EMBL" id="CP035758">
    <property type="protein sequence ID" value="QBD75278.1"/>
    <property type="molecule type" value="Genomic_DNA"/>
</dbReference>
<dbReference type="InterPro" id="IPR024031">
    <property type="entry name" value="MSMEG_5819/OxyR"/>
</dbReference>